<dbReference type="KEGG" id="smo:SELMODRAFT_182606"/>
<dbReference type="PANTHER" id="PTHR22883">
    <property type="entry name" value="ZINC FINGER DHHC DOMAIN CONTAINING PROTEIN"/>
    <property type="match status" value="1"/>
</dbReference>
<sequence>MVRRHGWQLPAHAFQVVAITLFFLLAIAFYVFVAPFLGSSSLEYASIALYTPVALAVFLLYIRCSAIDPSDSGIFTGHKGFRTYEKKHVLSALPLSSPGDKFSSAEAGGGGWIPEQPAPHFLVCACFAADDGCRSSPSPGPVTDEDMLFCTLCNAEVRKFSKHCRSCDKCVDGFDHHCRWLNNCVGKKNYVTFVSLMATSLTLLMLEWGMGTAVLVQCFVNKRATQEEIARKLGDSFTRAPFAAVVLCCTLVSLLASLPLGELFFFHVILIRKGISTYEYVVAMRAQSEGQGASNDGEGASAPSSPTSSNATGLSVSSSLNMGLQYRGAWCTPPRIFVDESLPCQDEIVPHLGPGKLSSTQDPDTVSSISRRESRSQKRTVKISAWKLAKLNPDEAAKAVLKARASSSTLRPVAAAGSHQDVKISETEYGTSSNVSTRSSLSNIEMYGRRYAPGLPSSKLKLAKGIGSGYSSPSCSMSGSGRLSPLVNEKKCSSRERQWLTSDGYEASGGESVDRTSHNATIPSIAATGAVRGVADTLRPASDKLLYSGSSIFYGGPMVTPNTDRAREDASAPTFLVQQQQDTRLLTRSSVARSQQSPVFVPRH</sequence>
<evidence type="ECO:0000256" key="6">
    <source>
        <dbReference type="ARBA" id="ARBA00023136"/>
    </source>
</evidence>
<feature type="region of interest" description="Disordered" evidence="9">
    <location>
        <begin position="558"/>
        <end position="604"/>
    </location>
</feature>
<keyword evidence="3 8" id="KW-0808">Transferase</keyword>
<dbReference type="PROSITE" id="PS50216">
    <property type="entry name" value="DHHC"/>
    <property type="match status" value="1"/>
</dbReference>
<reference evidence="11 12" key="1">
    <citation type="journal article" date="2011" name="Science">
        <title>The Selaginella genome identifies genetic changes associated with the evolution of vascular plants.</title>
        <authorList>
            <person name="Banks J.A."/>
            <person name="Nishiyama T."/>
            <person name="Hasebe M."/>
            <person name="Bowman J.L."/>
            <person name="Gribskov M."/>
            <person name="dePamphilis C."/>
            <person name="Albert V.A."/>
            <person name="Aono N."/>
            <person name="Aoyama T."/>
            <person name="Ambrose B.A."/>
            <person name="Ashton N.W."/>
            <person name="Axtell M.J."/>
            <person name="Barker E."/>
            <person name="Barker M.S."/>
            <person name="Bennetzen J.L."/>
            <person name="Bonawitz N.D."/>
            <person name="Chapple C."/>
            <person name="Cheng C."/>
            <person name="Correa L.G."/>
            <person name="Dacre M."/>
            <person name="DeBarry J."/>
            <person name="Dreyer I."/>
            <person name="Elias M."/>
            <person name="Engstrom E.M."/>
            <person name="Estelle M."/>
            <person name="Feng L."/>
            <person name="Finet C."/>
            <person name="Floyd S.K."/>
            <person name="Frommer W.B."/>
            <person name="Fujita T."/>
            <person name="Gramzow L."/>
            <person name="Gutensohn M."/>
            <person name="Harholt J."/>
            <person name="Hattori M."/>
            <person name="Heyl A."/>
            <person name="Hirai T."/>
            <person name="Hiwatashi Y."/>
            <person name="Ishikawa M."/>
            <person name="Iwata M."/>
            <person name="Karol K.G."/>
            <person name="Koehler B."/>
            <person name="Kolukisaoglu U."/>
            <person name="Kubo M."/>
            <person name="Kurata T."/>
            <person name="Lalonde S."/>
            <person name="Li K."/>
            <person name="Li Y."/>
            <person name="Litt A."/>
            <person name="Lyons E."/>
            <person name="Manning G."/>
            <person name="Maruyama T."/>
            <person name="Michael T.P."/>
            <person name="Mikami K."/>
            <person name="Miyazaki S."/>
            <person name="Morinaga S."/>
            <person name="Murata T."/>
            <person name="Mueller-Roeber B."/>
            <person name="Nelson D.R."/>
            <person name="Obara M."/>
            <person name="Oguri Y."/>
            <person name="Olmstead R.G."/>
            <person name="Onodera N."/>
            <person name="Petersen B.L."/>
            <person name="Pils B."/>
            <person name="Prigge M."/>
            <person name="Rensing S.A."/>
            <person name="Riano-Pachon D.M."/>
            <person name="Roberts A.W."/>
            <person name="Sato Y."/>
            <person name="Scheller H.V."/>
            <person name="Schulz B."/>
            <person name="Schulz C."/>
            <person name="Shakirov E.V."/>
            <person name="Shibagaki N."/>
            <person name="Shinohara N."/>
            <person name="Shippen D.E."/>
            <person name="Soerensen I."/>
            <person name="Sotooka R."/>
            <person name="Sugimoto N."/>
            <person name="Sugita M."/>
            <person name="Sumikawa N."/>
            <person name="Tanurdzic M."/>
            <person name="Theissen G."/>
            <person name="Ulvskov P."/>
            <person name="Wakazuki S."/>
            <person name="Weng J.K."/>
            <person name="Willats W.W."/>
            <person name="Wipf D."/>
            <person name="Wolf P.G."/>
            <person name="Yang L."/>
            <person name="Zimmer A.D."/>
            <person name="Zhu Q."/>
            <person name="Mitros T."/>
            <person name="Hellsten U."/>
            <person name="Loque D."/>
            <person name="Otillar R."/>
            <person name="Salamov A."/>
            <person name="Schmutz J."/>
            <person name="Shapiro H."/>
            <person name="Lindquist E."/>
            <person name="Lucas S."/>
            <person name="Rokhsar D."/>
            <person name="Grigoriev I.V."/>
        </authorList>
    </citation>
    <scope>NUCLEOTIDE SEQUENCE [LARGE SCALE GENOMIC DNA]</scope>
</reference>
<keyword evidence="4 8" id="KW-0812">Transmembrane</keyword>
<evidence type="ECO:0000313" key="11">
    <source>
        <dbReference type="EMBL" id="EFJ12139.1"/>
    </source>
</evidence>
<dbReference type="AlphaFoldDB" id="D8STU9"/>
<dbReference type="GO" id="GO:0005794">
    <property type="term" value="C:Golgi apparatus"/>
    <property type="evidence" value="ECO:0000318"/>
    <property type="project" value="GO_Central"/>
</dbReference>
<feature type="domain" description="Palmitoyltransferase DHHC" evidence="10">
    <location>
        <begin position="147"/>
        <end position="281"/>
    </location>
</feature>
<dbReference type="EC" id="2.3.1.225" evidence="8"/>
<evidence type="ECO:0000256" key="1">
    <source>
        <dbReference type="ARBA" id="ARBA00004141"/>
    </source>
</evidence>
<dbReference type="EMBL" id="GL377641">
    <property type="protein sequence ID" value="EFJ12139.1"/>
    <property type="molecule type" value="Genomic_DNA"/>
</dbReference>
<dbReference type="FunCoup" id="D8STU9">
    <property type="interactions" value="1173"/>
</dbReference>
<dbReference type="Gramene" id="EFJ12139">
    <property type="protein sequence ID" value="EFJ12139"/>
    <property type="gene ID" value="SELMODRAFT_182606"/>
</dbReference>
<proteinExistence type="inferred from homology"/>
<evidence type="ECO:0000256" key="7">
    <source>
        <dbReference type="ARBA" id="ARBA00023315"/>
    </source>
</evidence>
<feature type="region of interest" description="Disordered" evidence="9">
    <location>
        <begin position="349"/>
        <end position="376"/>
    </location>
</feature>
<comment type="domain">
    <text evidence="8">The DHHC domain is required for palmitoyltransferase activity.</text>
</comment>
<feature type="transmembrane region" description="Helical" evidence="8">
    <location>
        <begin position="242"/>
        <end position="266"/>
    </location>
</feature>
<evidence type="ECO:0000256" key="9">
    <source>
        <dbReference type="SAM" id="MobiDB-lite"/>
    </source>
</evidence>
<keyword evidence="5 8" id="KW-1133">Transmembrane helix</keyword>
<evidence type="ECO:0000259" key="10">
    <source>
        <dbReference type="Pfam" id="PF01529"/>
    </source>
</evidence>
<feature type="transmembrane region" description="Helical" evidence="8">
    <location>
        <begin position="12"/>
        <end position="32"/>
    </location>
</feature>
<name>D8STU9_SELML</name>
<dbReference type="InParanoid" id="D8STU9"/>
<dbReference type="GO" id="GO:0005783">
    <property type="term" value="C:endoplasmic reticulum"/>
    <property type="evidence" value="ECO:0000318"/>
    <property type="project" value="GO_Central"/>
</dbReference>
<evidence type="ECO:0000313" key="12">
    <source>
        <dbReference type="Proteomes" id="UP000001514"/>
    </source>
</evidence>
<protein>
    <recommendedName>
        <fullName evidence="8">S-acyltransferase</fullName>
        <ecNumber evidence="8">2.3.1.225</ecNumber>
    </recommendedName>
    <alternativeName>
        <fullName evidence="8">Palmitoyltransferase</fullName>
    </alternativeName>
</protein>
<feature type="region of interest" description="Disordered" evidence="9">
    <location>
        <begin position="291"/>
        <end position="314"/>
    </location>
</feature>
<organism evidence="12">
    <name type="scientific">Selaginella moellendorffii</name>
    <name type="common">Spikemoss</name>
    <dbReference type="NCBI Taxonomy" id="88036"/>
    <lineage>
        <taxon>Eukaryota</taxon>
        <taxon>Viridiplantae</taxon>
        <taxon>Streptophyta</taxon>
        <taxon>Embryophyta</taxon>
        <taxon>Tracheophyta</taxon>
        <taxon>Lycopodiopsida</taxon>
        <taxon>Selaginellales</taxon>
        <taxon>Selaginellaceae</taxon>
        <taxon>Selaginella</taxon>
    </lineage>
</organism>
<comment type="subcellular location">
    <subcellularLocation>
        <location evidence="1">Membrane</location>
        <topology evidence="1">Multi-pass membrane protein</topology>
    </subcellularLocation>
</comment>
<evidence type="ECO:0000256" key="3">
    <source>
        <dbReference type="ARBA" id="ARBA00022679"/>
    </source>
</evidence>
<keyword evidence="6 8" id="KW-0472">Membrane</keyword>
<feature type="transmembrane region" description="Helical" evidence="8">
    <location>
        <begin position="189"/>
        <end position="206"/>
    </location>
</feature>
<feature type="compositionally biased region" description="Polar residues" evidence="9">
    <location>
        <begin position="576"/>
        <end position="598"/>
    </location>
</feature>
<accession>D8STU9</accession>
<evidence type="ECO:0000256" key="5">
    <source>
        <dbReference type="ARBA" id="ARBA00022989"/>
    </source>
</evidence>
<dbReference type="InterPro" id="IPR001594">
    <property type="entry name" value="Palmitoyltrfase_DHHC"/>
</dbReference>
<dbReference type="HOGENOM" id="CLU_020283_2_0_1"/>
<dbReference type="GO" id="GO:0019706">
    <property type="term" value="F:protein-cysteine S-palmitoyltransferase activity"/>
    <property type="evidence" value="ECO:0000318"/>
    <property type="project" value="GO_Central"/>
</dbReference>
<dbReference type="Proteomes" id="UP000001514">
    <property type="component" value="Unassembled WGS sequence"/>
</dbReference>
<dbReference type="eggNOG" id="KOG1311">
    <property type="taxonomic scope" value="Eukaryota"/>
</dbReference>
<gene>
    <name evidence="11" type="ORF">SELMODRAFT_182606</name>
</gene>
<dbReference type="GO" id="GO:0016020">
    <property type="term" value="C:membrane"/>
    <property type="evidence" value="ECO:0007669"/>
    <property type="project" value="UniProtKB-SubCell"/>
</dbReference>
<dbReference type="OMA" id="FANNGNW"/>
<feature type="compositionally biased region" description="Polar residues" evidence="9">
    <location>
        <begin position="357"/>
        <end position="369"/>
    </location>
</feature>
<dbReference type="InterPro" id="IPR039859">
    <property type="entry name" value="PFA4/ZDH16/20/ERF2-like"/>
</dbReference>
<evidence type="ECO:0000256" key="2">
    <source>
        <dbReference type="ARBA" id="ARBA00008574"/>
    </source>
</evidence>
<comment type="catalytic activity">
    <reaction evidence="8">
        <text>L-cysteinyl-[protein] + hexadecanoyl-CoA = S-hexadecanoyl-L-cysteinyl-[protein] + CoA</text>
        <dbReference type="Rhea" id="RHEA:36683"/>
        <dbReference type="Rhea" id="RHEA-COMP:10131"/>
        <dbReference type="Rhea" id="RHEA-COMP:11032"/>
        <dbReference type="ChEBI" id="CHEBI:29950"/>
        <dbReference type="ChEBI" id="CHEBI:57287"/>
        <dbReference type="ChEBI" id="CHEBI:57379"/>
        <dbReference type="ChEBI" id="CHEBI:74151"/>
        <dbReference type="EC" id="2.3.1.225"/>
    </reaction>
</comment>
<feature type="compositionally biased region" description="Low complexity" evidence="9">
    <location>
        <begin position="300"/>
        <end position="312"/>
    </location>
</feature>
<evidence type="ECO:0000256" key="8">
    <source>
        <dbReference type="RuleBase" id="RU079119"/>
    </source>
</evidence>
<dbReference type="GO" id="GO:0006612">
    <property type="term" value="P:protein targeting to membrane"/>
    <property type="evidence" value="ECO:0000318"/>
    <property type="project" value="GO_Central"/>
</dbReference>
<evidence type="ECO:0000256" key="4">
    <source>
        <dbReference type="ARBA" id="ARBA00022692"/>
    </source>
</evidence>
<dbReference type="PANTHER" id="PTHR22883:SF203">
    <property type="entry name" value="PALMITOYLTRANSFERASE"/>
    <property type="match status" value="1"/>
</dbReference>
<keyword evidence="7 8" id="KW-0012">Acyltransferase</keyword>
<comment type="similarity">
    <text evidence="2 8">Belongs to the DHHC palmitoyltransferase family.</text>
</comment>
<keyword evidence="12" id="KW-1185">Reference proteome</keyword>
<dbReference type="Pfam" id="PF01529">
    <property type="entry name" value="DHHC"/>
    <property type="match status" value="1"/>
</dbReference>
<feature type="transmembrane region" description="Helical" evidence="8">
    <location>
        <begin position="44"/>
        <end position="62"/>
    </location>
</feature>